<dbReference type="NCBIfam" id="NF001851">
    <property type="entry name" value="PRK00571.2-4"/>
    <property type="match status" value="1"/>
</dbReference>
<evidence type="ECO:0000256" key="3">
    <source>
        <dbReference type="ARBA" id="ARBA00005712"/>
    </source>
</evidence>
<gene>
    <name evidence="10" type="primary">atpC</name>
    <name evidence="14" type="ORF">HH303_14210</name>
</gene>
<keyword evidence="15" id="KW-1185">Reference proteome</keyword>
<feature type="coiled-coil region" evidence="12">
    <location>
        <begin position="99"/>
        <end position="128"/>
    </location>
</feature>
<evidence type="ECO:0000259" key="13">
    <source>
        <dbReference type="Pfam" id="PF02823"/>
    </source>
</evidence>
<comment type="similarity">
    <text evidence="3 10 11">Belongs to the ATPase epsilon chain family.</text>
</comment>
<keyword evidence="5 10" id="KW-0375">Hydrogen ion transport</keyword>
<keyword evidence="4 10" id="KW-0813">Transport</keyword>
<keyword evidence="6 10" id="KW-0406">Ion transport</keyword>
<dbReference type="HAMAP" id="MF_00530">
    <property type="entry name" value="ATP_synth_epsil_bac"/>
    <property type="match status" value="1"/>
</dbReference>
<dbReference type="Proteomes" id="UP000539372">
    <property type="component" value="Unassembled WGS sequence"/>
</dbReference>
<evidence type="ECO:0000256" key="6">
    <source>
        <dbReference type="ARBA" id="ARBA00023065"/>
    </source>
</evidence>
<keyword evidence="7 10" id="KW-0472">Membrane</keyword>
<dbReference type="GO" id="GO:0045259">
    <property type="term" value="C:proton-transporting ATP synthase complex"/>
    <property type="evidence" value="ECO:0007669"/>
    <property type="project" value="UniProtKB-KW"/>
</dbReference>
<dbReference type="Pfam" id="PF02823">
    <property type="entry name" value="ATP-synt_DE_N"/>
    <property type="match status" value="1"/>
</dbReference>
<name>A0A7Y0E372_9PROT</name>
<dbReference type="InterPro" id="IPR020546">
    <property type="entry name" value="ATP_synth_F1_dsu/esu_N"/>
</dbReference>
<evidence type="ECO:0000256" key="12">
    <source>
        <dbReference type="SAM" id="Coils"/>
    </source>
</evidence>
<dbReference type="GO" id="GO:0005524">
    <property type="term" value="F:ATP binding"/>
    <property type="evidence" value="ECO:0007669"/>
    <property type="project" value="UniProtKB-UniRule"/>
</dbReference>
<comment type="subcellular location">
    <subcellularLocation>
        <location evidence="10">Cell membrane</location>
        <topology evidence="10">Peripheral membrane protein</topology>
    </subcellularLocation>
    <subcellularLocation>
        <location evidence="2">Endomembrane system</location>
        <topology evidence="2">Peripheral membrane protein</topology>
    </subcellularLocation>
</comment>
<evidence type="ECO:0000256" key="7">
    <source>
        <dbReference type="ARBA" id="ARBA00023136"/>
    </source>
</evidence>
<keyword evidence="9 10" id="KW-0066">ATP synthesis</keyword>
<evidence type="ECO:0000256" key="5">
    <source>
        <dbReference type="ARBA" id="ARBA00022781"/>
    </source>
</evidence>
<reference evidence="14 15" key="1">
    <citation type="submission" date="2020-04" db="EMBL/GenBank/DDBJ databases">
        <title>Rhodospirillaceae bacterium KN72 isolated from deep sea.</title>
        <authorList>
            <person name="Zhang D.-C."/>
        </authorList>
    </citation>
    <scope>NUCLEOTIDE SEQUENCE [LARGE SCALE GENOMIC DNA]</scope>
    <source>
        <strain evidence="14 15">KN72</strain>
    </source>
</reference>
<dbReference type="SUPFAM" id="SSF51344">
    <property type="entry name" value="Epsilon subunit of F1F0-ATP synthase N-terminal domain"/>
    <property type="match status" value="1"/>
</dbReference>
<evidence type="ECO:0000313" key="15">
    <source>
        <dbReference type="Proteomes" id="UP000539372"/>
    </source>
</evidence>
<dbReference type="GO" id="GO:0012505">
    <property type="term" value="C:endomembrane system"/>
    <property type="evidence" value="ECO:0007669"/>
    <property type="project" value="UniProtKB-SubCell"/>
</dbReference>
<dbReference type="PANTHER" id="PTHR13822">
    <property type="entry name" value="ATP SYNTHASE DELTA/EPSILON CHAIN"/>
    <property type="match status" value="1"/>
</dbReference>
<evidence type="ECO:0000313" key="14">
    <source>
        <dbReference type="EMBL" id="NMM45646.1"/>
    </source>
</evidence>
<keyword evidence="10" id="KW-1003">Cell membrane</keyword>
<feature type="domain" description="ATP synthase F1 complex delta/epsilon subunit N-terminal" evidence="13">
    <location>
        <begin position="7"/>
        <end position="84"/>
    </location>
</feature>
<dbReference type="EMBL" id="JABBNT010000004">
    <property type="protein sequence ID" value="NMM45646.1"/>
    <property type="molecule type" value="Genomic_DNA"/>
</dbReference>
<dbReference type="NCBIfam" id="TIGR01216">
    <property type="entry name" value="ATP_synt_epsi"/>
    <property type="match status" value="1"/>
</dbReference>
<proteinExistence type="inferred from homology"/>
<keyword evidence="8 10" id="KW-0139">CF(1)</keyword>
<evidence type="ECO:0000256" key="8">
    <source>
        <dbReference type="ARBA" id="ARBA00023196"/>
    </source>
</evidence>
<sequence length="138" mass="14627">MADKVAFELVSPEKLLFSGEVDMVVLPASEGDMGVMPGHAPVIATIRPGTICIFNGNSVEKRLFVAGGFVEVTEERCTVLADTATPVEDIDLGAAQTLVKDLGEDVSHAKTEEEKAKAEANLVVAQAKLQAVETPAYR</sequence>
<dbReference type="CDD" id="cd12152">
    <property type="entry name" value="F1-ATPase_delta"/>
    <property type="match status" value="1"/>
</dbReference>
<evidence type="ECO:0000256" key="2">
    <source>
        <dbReference type="ARBA" id="ARBA00004184"/>
    </source>
</evidence>
<dbReference type="InterPro" id="IPR036771">
    <property type="entry name" value="ATPsynth_dsu/esu_N"/>
</dbReference>
<dbReference type="InterPro" id="IPR001469">
    <property type="entry name" value="ATP_synth_F1_dsu/esu"/>
</dbReference>
<dbReference type="AlphaFoldDB" id="A0A7Y0E372"/>
<evidence type="ECO:0000256" key="1">
    <source>
        <dbReference type="ARBA" id="ARBA00003543"/>
    </source>
</evidence>
<comment type="subunit">
    <text evidence="10 11">F-type ATPases have 2 components, CF(1) - the catalytic core - and CF(0) - the membrane proton channel. CF(1) has five subunits: alpha(3), beta(3), gamma(1), delta(1), epsilon(1). CF(0) has three main subunits: a, b and c.</text>
</comment>
<dbReference type="PANTHER" id="PTHR13822:SF10">
    <property type="entry name" value="ATP SYNTHASE EPSILON CHAIN, CHLOROPLASTIC"/>
    <property type="match status" value="1"/>
</dbReference>
<accession>A0A7Y0E372</accession>
<dbReference type="GO" id="GO:0005886">
    <property type="term" value="C:plasma membrane"/>
    <property type="evidence" value="ECO:0007669"/>
    <property type="project" value="UniProtKB-SubCell"/>
</dbReference>
<dbReference type="Gene3D" id="2.60.15.10">
    <property type="entry name" value="F0F1 ATP synthase delta/epsilon subunit, N-terminal"/>
    <property type="match status" value="1"/>
</dbReference>
<evidence type="ECO:0000256" key="11">
    <source>
        <dbReference type="RuleBase" id="RU003656"/>
    </source>
</evidence>
<organism evidence="14 15">
    <name type="scientific">Pacificispira spongiicola</name>
    <dbReference type="NCBI Taxonomy" id="2729598"/>
    <lineage>
        <taxon>Bacteria</taxon>
        <taxon>Pseudomonadati</taxon>
        <taxon>Pseudomonadota</taxon>
        <taxon>Alphaproteobacteria</taxon>
        <taxon>Rhodospirillales</taxon>
        <taxon>Rhodospirillaceae</taxon>
        <taxon>Pacificispira</taxon>
    </lineage>
</organism>
<evidence type="ECO:0000256" key="4">
    <source>
        <dbReference type="ARBA" id="ARBA00022448"/>
    </source>
</evidence>
<keyword evidence="12" id="KW-0175">Coiled coil</keyword>
<dbReference type="GO" id="GO:0046933">
    <property type="term" value="F:proton-transporting ATP synthase activity, rotational mechanism"/>
    <property type="evidence" value="ECO:0007669"/>
    <property type="project" value="UniProtKB-UniRule"/>
</dbReference>
<dbReference type="RefSeq" id="WP_169626034.1">
    <property type="nucleotide sequence ID" value="NZ_JABBNT010000004.1"/>
</dbReference>
<evidence type="ECO:0000256" key="9">
    <source>
        <dbReference type="ARBA" id="ARBA00023310"/>
    </source>
</evidence>
<evidence type="ECO:0000256" key="10">
    <source>
        <dbReference type="HAMAP-Rule" id="MF_00530"/>
    </source>
</evidence>
<comment type="caution">
    <text evidence="14">The sequence shown here is derived from an EMBL/GenBank/DDBJ whole genome shotgun (WGS) entry which is preliminary data.</text>
</comment>
<comment type="function">
    <text evidence="1 10">Produces ATP from ADP in the presence of a proton gradient across the membrane.</text>
</comment>
<protein>
    <recommendedName>
        <fullName evidence="10">ATP synthase epsilon chain</fullName>
    </recommendedName>
    <alternativeName>
        <fullName evidence="10">ATP synthase F1 sector epsilon subunit</fullName>
    </alternativeName>
    <alternativeName>
        <fullName evidence="10">F-ATPase epsilon subunit</fullName>
    </alternativeName>
</protein>